<proteinExistence type="predicted"/>
<sequence length="355" mass="39201">MTLEKATIYLCDAFSRAPTTPSPGMDALSYQLVHLIVTNPACREIALATFNNALTHSDLPPSWLLESCKKGPPPELLQNWLPISLINTDTQVFTRILSSRMIDQAATLIKSFQAGFLIMEHARNSKSSSIGLLLDQKKAYDRAHPVYLCAVLRRFGFPVALVDSISHLFFDNHLVVNVNGSHLQVCSAASNALVNSHKMEAISLSGSADNYASIWRSPLHQHRITSWHDATWPSPIRYLGFPLYTLIATGNFILPRPVGFLGFYLSNSSGTPPDPPPPPLDHRTSLLSPGRRPAICKTPESSWSLLFRVAFQQTFPPQCQPILCHAVSLHRLHSGPLPLPNDVLGDTNQTQSRSD</sequence>
<dbReference type="STRING" id="35722.A0A0B7NFR0"/>
<accession>A0A0B7NFR0</accession>
<dbReference type="EMBL" id="LN732953">
    <property type="protein sequence ID" value="CEP16252.1"/>
    <property type="molecule type" value="Genomic_DNA"/>
</dbReference>
<evidence type="ECO:0000256" key="1">
    <source>
        <dbReference type="SAM" id="MobiDB-lite"/>
    </source>
</evidence>
<evidence type="ECO:0000313" key="2">
    <source>
        <dbReference type="EMBL" id="CEP16252.1"/>
    </source>
</evidence>
<protein>
    <submittedName>
        <fullName evidence="2">Uncharacterized protein</fullName>
    </submittedName>
</protein>
<evidence type="ECO:0000313" key="3">
    <source>
        <dbReference type="Proteomes" id="UP000054107"/>
    </source>
</evidence>
<dbReference type="OrthoDB" id="2287159at2759"/>
<reference evidence="2 3" key="1">
    <citation type="submission" date="2014-09" db="EMBL/GenBank/DDBJ databases">
        <authorList>
            <person name="Ellenberger Sabrina"/>
        </authorList>
    </citation>
    <scope>NUCLEOTIDE SEQUENCE [LARGE SCALE GENOMIC DNA]</scope>
    <source>
        <strain evidence="2 3">CBS 412.66</strain>
    </source>
</reference>
<organism evidence="2 3">
    <name type="scientific">Parasitella parasitica</name>
    <dbReference type="NCBI Taxonomy" id="35722"/>
    <lineage>
        <taxon>Eukaryota</taxon>
        <taxon>Fungi</taxon>
        <taxon>Fungi incertae sedis</taxon>
        <taxon>Mucoromycota</taxon>
        <taxon>Mucoromycotina</taxon>
        <taxon>Mucoromycetes</taxon>
        <taxon>Mucorales</taxon>
        <taxon>Mucorineae</taxon>
        <taxon>Mucoraceae</taxon>
        <taxon>Parasitella</taxon>
    </lineage>
</organism>
<gene>
    <name evidence="2" type="primary">PARPA_10504.1 scaffold 40716</name>
</gene>
<dbReference type="AlphaFoldDB" id="A0A0B7NFR0"/>
<feature type="region of interest" description="Disordered" evidence="1">
    <location>
        <begin position="270"/>
        <end position="291"/>
    </location>
</feature>
<dbReference type="PANTHER" id="PTHR19446">
    <property type="entry name" value="REVERSE TRANSCRIPTASES"/>
    <property type="match status" value="1"/>
</dbReference>
<name>A0A0B7NFR0_9FUNG</name>
<keyword evidence="3" id="KW-1185">Reference proteome</keyword>
<dbReference type="Proteomes" id="UP000054107">
    <property type="component" value="Unassembled WGS sequence"/>
</dbReference>